<dbReference type="Proteomes" id="UP001499852">
    <property type="component" value="Unassembled WGS sequence"/>
</dbReference>
<dbReference type="PANTHER" id="PTHR30024:SF47">
    <property type="entry name" value="TAURINE-BINDING PERIPLASMIC PROTEIN"/>
    <property type="match status" value="1"/>
</dbReference>
<comment type="similarity">
    <text evidence="2">Belongs to the bacterial solute-binding protein SsuA/TauA family.</text>
</comment>
<dbReference type="PANTHER" id="PTHR30024">
    <property type="entry name" value="ALIPHATIC SULFONATES-BINDING PROTEIN-RELATED"/>
    <property type="match status" value="1"/>
</dbReference>
<evidence type="ECO:0000256" key="2">
    <source>
        <dbReference type="ARBA" id="ARBA00010742"/>
    </source>
</evidence>
<organism evidence="4 5">
    <name type="scientific">Prosthecobacter algae</name>
    <dbReference type="NCBI Taxonomy" id="1144682"/>
    <lineage>
        <taxon>Bacteria</taxon>
        <taxon>Pseudomonadati</taxon>
        <taxon>Verrucomicrobiota</taxon>
        <taxon>Verrucomicrobiia</taxon>
        <taxon>Verrucomicrobiales</taxon>
        <taxon>Verrucomicrobiaceae</taxon>
        <taxon>Prosthecobacter</taxon>
    </lineage>
</organism>
<gene>
    <name evidence="4" type="ORF">GCM10023213_37060</name>
</gene>
<dbReference type="RefSeq" id="WP_345737885.1">
    <property type="nucleotide sequence ID" value="NZ_BAABIA010000008.1"/>
</dbReference>
<dbReference type="EMBL" id="BAABIA010000008">
    <property type="protein sequence ID" value="GAA5145450.1"/>
    <property type="molecule type" value="Genomic_DNA"/>
</dbReference>
<evidence type="ECO:0000313" key="5">
    <source>
        <dbReference type="Proteomes" id="UP001499852"/>
    </source>
</evidence>
<name>A0ABP9PL65_9BACT</name>
<sequence length="327" mass="36283">MSQRPFLSFGTIAIMVLVAVLWGAALQVPVPPQEEPLRVAVGMWAGAEPWVLAREAGELDSRQVNLVEMNWTSAAMRAVGNRVVDAAVLSLDEVIRQIHQGYPLRIVMVTDISRGADLLMTKGNISNIAALKGCRIGYEPRTSGAWLLSKALQNANLKLSDVQQVPLNPAEVEEIFQELALDGVVLAEPWRQRLSSLNLNKVYDSSLSGASIVRVLAVHPDALVEHREALISLMQAHFRWMPRLFQGGEKLNPVLRREGVSGEVFQQILKNVESVDRAQNRRLLGREEPWLGELFVELQKGLVEDSQAALRLQPSEVFDPSLLEELP</sequence>
<evidence type="ECO:0000256" key="3">
    <source>
        <dbReference type="ARBA" id="ARBA00022729"/>
    </source>
</evidence>
<dbReference type="SUPFAM" id="SSF53850">
    <property type="entry name" value="Periplasmic binding protein-like II"/>
    <property type="match status" value="1"/>
</dbReference>
<dbReference type="Pfam" id="PF13379">
    <property type="entry name" value="NMT1_2"/>
    <property type="match status" value="1"/>
</dbReference>
<proteinExistence type="inferred from homology"/>
<protein>
    <recommendedName>
        <fullName evidence="6">NitT/TauT family transport system substrate-binding protein</fullName>
    </recommendedName>
</protein>
<comment type="subcellular location">
    <subcellularLocation>
        <location evidence="1">Periplasm</location>
    </subcellularLocation>
</comment>
<dbReference type="Gene3D" id="3.40.190.10">
    <property type="entry name" value="Periplasmic binding protein-like II"/>
    <property type="match status" value="2"/>
</dbReference>
<evidence type="ECO:0000256" key="1">
    <source>
        <dbReference type="ARBA" id="ARBA00004418"/>
    </source>
</evidence>
<keyword evidence="3" id="KW-0732">Signal</keyword>
<evidence type="ECO:0000313" key="4">
    <source>
        <dbReference type="EMBL" id="GAA5145450.1"/>
    </source>
</evidence>
<accession>A0ABP9PL65</accession>
<evidence type="ECO:0008006" key="6">
    <source>
        <dbReference type="Google" id="ProtNLM"/>
    </source>
</evidence>
<reference evidence="5" key="1">
    <citation type="journal article" date="2019" name="Int. J. Syst. Evol. Microbiol.">
        <title>The Global Catalogue of Microorganisms (GCM) 10K type strain sequencing project: providing services to taxonomists for standard genome sequencing and annotation.</title>
        <authorList>
            <consortium name="The Broad Institute Genomics Platform"/>
            <consortium name="The Broad Institute Genome Sequencing Center for Infectious Disease"/>
            <person name="Wu L."/>
            <person name="Ma J."/>
        </authorList>
    </citation>
    <scope>NUCLEOTIDE SEQUENCE [LARGE SCALE GENOMIC DNA]</scope>
    <source>
        <strain evidence="5">JCM 18053</strain>
    </source>
</reference>
<keyword evidence="5" id="KW-1185">Reference proteome</keyword>
<comment type="caution">
    <text evidence="4">The sequence shown here is derived from an EMBL/GenBank/DDBJ whole genome shotgun (WGS) entry which is preliminary data.</text>
</comment>